<reference evidence="2 3" key="1">
    <citation type="submission" date="2013-03" db="EMBL/GenBank/DDBJ databases">
        <title>The Genome Sequence of Exophiala aquamarina CBS 119918.</title>
        <authorList>
            <consortium name="The Broad Institute Genomics Platform"/>
            <person name="Cuomo C."/>
            <person name="de Hoog S."/>
            <person name="Gorbushina A."/>
            <person name="Walker B."/>
            <person name="Young S.K."/>
            <person name="Zeng Q."/>
            <person name="Gargeya S."/>
            <person name="Fitzgerald M."/>
            <person name="Haas B."/>
            <person name="Abouelleil A."/>
            <person name="Allen A.W."/>
            <person name="Alvarado L."/>
            <person name="Arachchi H.M."/>
            <person name="Berlin A.M."/>
            <person name="Chapman S.B."/>
            <person name="Gainer-Dewar J."/>
            <person name="Goldberg J."/>
            <person name="Griggs A."/>
            <person name="Gujja S."/>
            <person name="Hansen M."/>
            <person name="Howarth C."/>
            <person name="Imamovic A."/>
            <person name="Ireland A."/>
            <person name="Larimer J."/>
            <person name="McCowan C."/>
            <person name="Murphy C."/>
            <person name="Pearson M."/>
            <person name="Poon T.W."/>
            <person name="Priest M."/>
            <person name="Roberts A."/>
            <person name="Saif S."/>
            <person name="Shea T."/>
            <person name="Sisk P."/>
            <person name="Sykes S."/>
            <person name="Wortman J."/>
            <person name="Nusbaum C."/>
            <person name="Birren B."/>
        </authorList>
    </citation>
    <scope>NUCLEOTIDE SEQUENCE [LARGE SCALE GENOMIC DNA]</scope>
    <source>
        <strain evidence="2 3">CBS 119918</strain>
    </source>
</reference>
<accession>A0A072PEU8</accession>
<keyword evidence="3" id="KW-1185">Reference proteome</keyword>
<proteinExistence type="predicted"/>
<dbReference type="STRING" id="1182545.A0A072PEU8"/>
<evidence type="ECO:0000256" key="1">
    <source>
        <dbReference type="SAM" id="MobiDB-lite"/>
    </source>
</evidence>
<feature type="compositionally biased region" description="Low complexity" evidence="1">
    <location>
        <begin position="15"/>
        <end position="31"/>
    </location>
</feature>
<dbReference type="EMBL" id="AMGV01000004">
    <property type="protein sequence ID" value="KEF58659.1"/>
    <property type="molecule type" value="Genomic_DNA"/>
</dbReference>
<dbReference type="Proteomes" id="UP000027920">
    <property type="component" value="Unassembled WGS sequence"/>
</dbReference>
<feature type="region of interest" description="Disordered" evidence="1">
    <location>
        <begin position="91"/>
        <end position="148"/>
    </location>
</feature>
<name>A0A072PEU8_9EURO</name>
<dbReference type="RefSeq" id="XP_013261249.1">
    <property type="nucleotide sequence ID" value="XM_013405795.1"/>
</dbReference>
<dbReference type="OrthoDB" id="2121326at2759"/>
<evidence type="ECO:0000313" key="2">
    <source>
        <dbReference type="EMBL" id="KEF58659.1"/>
    </source>
</evidence>
<dbReference type="VEuPathDB" id="FungiDB:A1O9_06585"/>
<feature type="compositionally biased region" description="Gly residues" evidence="1">
    <location>
        <begin position="96"/>
        <end position="131"/>
    </location>
</feature>
<organism evidence="2 3">
    <name type="scientific">Exophiala aquamarina CBS 119918</name>
    <dbReference type="NCBI Taxonomy" id="1182545"/>
    <lineage>
        <taxon>Eukaryota</taxon>
        <taxon>Fungi</taxon>
        <taxon>Dikarya</taxon>
        <taxon>Ascomycota</taxon>
        <taxon>Pezizomycotina</taxon>
        <taxon>Eurotiomycetes</taxon>
        <taxon>Chaetothyriomycetidae</taxon>
        <taxon>Chaetothyriales</taxon>
        <taxon>Herpotrichiellaceae</taxon>
        <taxon>Exophiala</taxon>
    </lineage>
</organism>
<comment type="caution">
    <text evidence="2">The sequence shown here is derived from an EMBL/GenBank/DDBJ whole genome shotgun (WGS) entry which is preliminary data.</text>
</comment>
<protein>
    <submittedName>
        <fullName evidence="2">Uncharacterized protein</fullName>
    </submittedName>
</protein>
<feature type="region of interest" description="Disordered" evidence="1">
    <location>
        <begin position="1"/>
        <end position="32"/>
    </location>
</feature>
<sequence>MAPADGPRPTDKKSPTSTSSSSGSAKYISSSGHVLETPPLSARFTRTFDDIYNFLGLYIVSLLSLDPYTAAQNSQFNTRGRPNAYQDRTRWAGGVNRTGGGAAAGAAPRGGGGGGGGAGGSNGFGGGGPGRRIGTVEDVRAPECGSCG</sequence>
<dbReference type="AlphaFoldDB" id="A0A072PEU8"/>
<dbReference type="HOGENOM" id="CLU_157388_0_0_1"/>
<dbReference type="GeneID" id="25281502"/>
<evidence type="ECO:0000313" key="3">
    <source>
        <dbReference type="Proteomes" id="UP000027920"/>
    </source>
</evidence>
<gene>
    <name evidence="2" type="ORF">A1O9_06585</name>
</gene>